<keyword evidence="1" id="KW-0472">Membrane</keyword>
<evidence type="ECO:0000313" key="2">
    <source>
        <dbReference type="EMBL" id="KAJ4955912.1"/>
    </source>
</evidence>
<accession>A0A9Q0GXA5</accession>
<dbReference type="Proteomes" id="UP001141806">
    <property type="component" value="Unassembled WGS sequence"/>
</dbReference>
<keyword evidence="1" id="KW-1133">Transmembrane helix</keyword>
<reference evidence="2" key="1">
    <citation type="journal article" date="2023" name="Plant J.">
        <title>The genome of the king protea, Protea cynaroides.</title>
        <authorList>
            <person name="Chang J."/>
            <person name="Duong T.A."/>
            <person name="Schoeman C."/>
            <person name="Ma X."/>
            <person name="Roodt D."/>
            <person name="Barker N."/>
            <person name="Li Z."/>
            <person name="Van de Peer Y."/>
            <person name="Mizrachi E."/>
        </authorList>
    </citation>
    <scope>NUCLEOTIDE SEQUENCE</scope>
    <source>
        <tissue evidence="2">Young leaves</tissue>
    </source>
</reference>
<keyword evidence="1" id="KW-0812">Transmembrane</keyword>
<evidence type="ECO:0000256" key="1">
    <source>
        <dbReference type="SAM" id="Phobius"/>
    </source>
</evidence>
<sequence length="186" mass="20539">MLLVVVVGTVVGVPMEVGEQGEAITGGISQLLSPIVLLLIPVILLHVIRFLSSDRGSMGSSYSSLNISLEIIIDIGDLGSEGLGAVIATGNQRFHGSQQIICLQLRFWLVRPSRLRPSQFALDCKSHLVIGFASREFDDLKQVKFKRKPHLPLRLNSNGPFKILEVRCFSITLGFEFAKVKGEWKR</sequence>
<comment type="caution">
    <text evidence="2">The sequence shown here is derived from an EMBL/GenBank/DDBJ whole genome shotgun (WGS) entry which is preliminary data.</text>
</comment>
<keyword evidence="3" id="KW-1185">Reference proteome</keyword>
<name>A0A9Q0GXA5_9MAGN</name>
<dbReference type="AlphaFoldDB" id="A0A9Q0GXA5"/>
<protein>
    <submittedName>
        <fullName evidence="2">Uncharacterized protein</fullName>
    </submittedName>
</protein>
<dbReference type="EMBL" id="JAMYWD010000011">
    <property type="protein sequence ID" value="KAJ4955912.1"/>
    <property type="molecule type" value="Genomic_DNA"/>
</dbReference>
<proteinExistence type="predicted"/>
<gene>
    <name evidence="2" type="ORF">NE237_012695</name>
</gene>
<evidence type="ECO:0000313" key="3">
    <source>
        <dbReference type="Proteomes" id="UP001141806"/>
    </source>
</evidence>
<organism evidence="2 3">
    <name type="scientific">Protea cynaroides</name>
    <dbReference type="NCBI Taxonomy" id="273540"/>
    <lineage>
        <taxon>Eukaryota</taxon>
        <taxon>Viridiplantae</taxon>
        <taxon>Streptophyta</taxon>
        <taxon>Embryophyta</taxon>
        <taxon>Tracheophyta</taxon>
        <taxon>Spermatophyta</taxon>
        <taxon>Magnoliopsida</taxon>
        <taxon>Proteales</taxon>
        <taxon>Proteaceae</taxon>
        <taxon>Protea</taxon>
    </lineage>
</organism>
<feature type="transmembrane region" description="Helical" evidence="1">
    <location>
        <begin position="31"/>
        <end position="51"/>
    </location>
</feature>